<dbReference type="EMBL" id="FWXI01000005">
    <property type="protein sequence ID" value="SMC56391.1"/>
    <property type="molecule type" value="Genomic_DNA"/>
</dbReference>
<proteinExistence type="predicted"/>
<keyword evidence="2" id="KW-1185">Reference proteome</keyword>
<gene>
    <name evidence="1" type="ORF">SAMN04488500_105121</name>
</gene>
<dbReference type="OrthoDB" id="1680568at2"/>
<dbReference type="AlphaFoldDB" id="A0A1W2A7J6"/>
<organism evidence="1 2">
    <name type="scientific">Sporomusa malonica</name>
    <dbReference type="NCBI Taxonomy" id="112901"/>
    <lineage>
        <taxon>Bacteria</taxon>
        <taxon>Bacillati</taxon>
        <taxon>Bacillota</taxon>
        <taxon>Negativicutes</taxon>
        <taxon>Selenomonadales</taxon>
        <taxon>Sporomusaceae</taxon>
        <taxon>Sporomusa</taxon>
    </lineage>
</organism>
<evidence type="ECO:0000313" key="2">
    <source>
        <dbReference type="Proteomes" id="UP000192738"/>
    </source>
</evidence>
<accession>A0A1W2A7J6</accession>
<evidence type="ECO:0000313" key="1">
    <source>
        <dbReference type="EMBL" id="SMC56391.1"/>
    </source>
</evidence>
<sequence length="173" mass="19636">MNVEIRKNGTFYLKNSVYNPETKLPKNTSIYLGSNPIQAKEKLKSLTDNLELLAQIPDIHPYEIELYKAIKHLQKLNGLQTEGITKLIKDYLNELLNAKQFIISAQEGIVVPTADCPGCRFNKANQCGHFKQNFTSGNGKYKDGKPIRCLAYEFGQNRPTIGSIKFPRDFRAQ</sequence>
<dbReference type="STRING" id="112901.SAMN04488500_105121"/>
<dbReference type="RefSeq" id="WP_084575056.1">
    <property type="nucleotide sequence ID" value="NZ_CP155572.1"/>
</dbReference>
<name>A0A1W2A7J6_9FIRM</name>
<dbReference type="Proteomes" id="UP000192738">
    <property type="component" value="Unassembled WGS sequence"/>
</dbReference>
<protein>
    <submittedName>
        <fullName evidence="1">Uncharacterized protein</fullName>
    </submittedName>
</protein>
<reference evidence="1 2" key="1">
    <citation type="submission" date="2017-04" db="EMBL/GenBank/DDBJ databases">
        <authorList>
            <person name="Afonso C.L."/>
            <person name="Miller P.J."/>
            <person name="Scott M.A."/>
            <person name="Spackman E."/>
            <person name="Goraichik I."/>
            <person name="Dimitrov K.M."/>
            <person name="Suarez D.L."/>
            <person name="Swayne D.E."/>
        </authorList>
    </citation>
    <scope>NUCLEOTIDE SEQUENCE [LARGE SCALE GENOMIC DNA]</scope>
    <source>
        <strain evidence="1 2">DSM 5090</strain>
    </source>
</reference>